<dbReference type="RefSeq" id="WP_089182561.1">
    <property type="nucleotide sequence ID" value="NZ_CP043427.1"/>
</dbReference>
<name>A0A381DHW6_9BACT</name>
<accession>A0A381DHW6</accession>
<dbReference type="GeneID" id="93090738"/>
<reference evidence="1 2" key="1">
    <citation type="submission" date="2018-06" db="EMBL/GenBank/DDBJ databases">
        <authorList>
            <consortium name="Pathogen Informatics"/>
            <person name="Doyle S."/>
        </authorList>
    </citation>
    <scope>NUCLEOTIDE SEQUENCE [LARGE SCALE GENOMIC DNA]</scope>
    <source>
        <strain evidence="1 2">NCTC12475</strain>
    </source>
</reference>
<dbReference type="AlphaFoldDB" id="A0A381DHW6"/>
<protein>
    <submittedName>
        <fullName evidence="1">Transformation system protein</fullName>
    </submittedName>
</protein>
<sequence length="144" mass="16269">MKKIVNIFIFLILGLSFSFGAQNDQISDMIKHYEGLFNSLDKARKGLSNEELSKSVDPFISIKNTPITTYDQPSVNVEQEPEYALYAILNNRAKINNTWYSVGDDVRGYKLNAILKNSVKLTKNSETLILNLVKGNENVIISHN</sequence>
<dbReference type="OrthoDB" id="5355638at2"/>
<evidence type="ECO:0000313" key="1">
    <source>
        <dbReference type="EMBL" id="SUX09973.1"/>
    </source>
</evidence>
<dbReference type="EMBL" id="UFVD01000001">
    <property type="protein sequence ID" value="SUX09973.1"/>
    <property type="molecule type" value="Genomic_DNA"/>
</dbReference>
<gene>
    <name evidence="1" type="ORF">NCTC12475_00290</name>
</gene>
<organism evidence="1 2">
    <name type="scientific">Campylobacter sputorum subsp. sputorum</name>
    <dbReference type="NCBI Taxonomy" id="32024"/>
    <lineage>
        <taxon>Bacteria</taxon>
        <taxon>Pseudomonadati</taxon>
        <taxon>Campylobacterota</taxon>
        <taxon>Epsilonproteobacteria</taxon>
        <taxon>Campylobacterales</taxon>
        <taxon>Campylobacteraceae</taxon>
        <taxon>Campylobacter</taxon>
    </lineage>
</organism>
<dbReference type="Proteomes" id="UP000254920">
    <property type="component" value="Unassembled WGS sequence"/>
</dbReference>
<dbReference type="STRING" id="32024.GCA_000788295_00034"/>
<evidence type="ECO:0000313" key="2">
    <source>
        <dbReference type="Proteomes" id="UP000254920"/>
    </source>
</evidence>
<keyword evidence="2" id="KW-1185">Reference proteome</keyword>
<proteinExistence type="predicted"/>